<dbReference type="GO" id="GO:0070475">
    <property type="term" value="P:rRNA base methylation"/>
    <property type="evidence" value="ECO:0007669"/>
    <property type="project" value="TreeGrafter"/>
</dbReference>
<dbReference type="RefSeq" id="WP_008087074.1">
    <property type="nucleotide sequence ID" value="NZ_AEUX02000001.1"/>
</dbReference>
<protein>
    <recommendedName>
        <fullName evidence="4 12">Ribosomal RNA small subunit methyltransferase E</fullName>
        <ecNumber evidence="3 12">2.1.1.193</ecNumber>
    </recommendedName>
</protein>
<dbReference type="Proteomes" id="UP000003330">
    <property type="component" value="Unassembled WGS sequence"/>
</dbReference>
<dbReference type="EC" id="2.1.1.193" evidence="3 12"/>
<keyword evidence="8 12" id="KW-0808">Transferase</keyword>
<dbReference type="PIRSF" id="PIRSF015601">
    <property type="entry name" value="MTase_slr0722"/>
    <property type="match status" value="1"/>
</dbReference>
<dbReference type="GO" id="GO:0070042">
    <property type="term" value="F:rRNA (uridine-N3-)-methyltransferase activity"/>
    <property type="evidence" value="ECO:0007669"/>
    <property type="project" value="TreeGrafter"/>
</dbReference>
<evidence type="ECO:0000259" key="14">
    <source>
        <dbReference type="Pfam" id="PF20260"/>
    </source>
</evidence>
<dbReference type="FunFam" id="3.40.1280.10:FF:000020">
    <property type="entry name" value="Ribosomal RNA small subunit methyltransferase E"/>
    <property type="match status" value="1"/>
</dbReference>
<evidence type="ECO:0000313" key="16">
    <source>
        <dbReference type="Proteomes" id="UP000003330"/>
    </source>
</evidence>
<evidence type="ECO:0000256" key="3">
    <source>
        <dbReference type="ARBA" id="ARBA00012328"/>
    </source>
</evidence>
<name>G5JZM9_9STRE</name>
<dbReference type="PANTHER" id="PTHR30027:SF3">
    <property type="entry name" value="16S RRNA (URACIL(1498)-N(3))-METHYLTRANSFERASE"/>
    <property type="match status" value="1"/>
</dbReference>
<evidence type="ECO:0000256" key="9">
    <source>
        <dbReference type="ARBA" id="ARBA00022691"/>
    </source>
</evidence>
<dbReference type="AlphaFoldDB" id="G5JZM9"/>
<dbReference type="EMBL" id="AEUX02000001">
    <property type="protein sequence ID" value="EHI70797.1"/>
    <property type="molecule type" value="Genomic_DNA"/>
</dbReference>
<dbReference type="eggNOG" id="COG1385">
    <property type="taxonomic scope" value="Bacteria"/>
</dbReference>
<dbReference type="InterPro" id="IPR015947">
    <property type="entry name" value="PUA-like_sf"/>
</dbReference>
<evidence type="ECO:0000256" key="5">
    <source>
        <dbReference type="ARBA" id="ARBA00022490"/>
    </source>
</evidence>
<keyword evidence="6 12" id="KW-0698">rRNA processing</keyword>
<gene>
    <name evidence="15" type="ORF">STRIC_0742</name>
</gene>
<evidence type="ECO:0000259" key="13">
    <source>
        <dbReference type="Pfam" id="PF04452"/>
    </source>
</evidence>
<evidence type="ECO:0000256" key="2">
    <source>
        <dbReference type="ARBA" id="ARBA00005528"/>
    </source>
</evidence>
<evidence type="ECO:0000313" key="15">
    <source>
        <dbReference type="EMBL" id="EHI70797.1"/>
    </source>
</evidence>
<keyword evidence="7 12" id="KW-0489">Methyltransferase</keyword>
<evidence type="ECO:0000256" key="1">
    <source>
        <dbReference type="ARBA" id="ARBA00004496"/>
    </source>
</evidence>
<dbReference type="GO" id="GO:0005737">
    <property type="term" value="C:cytoplasm"/>
    <property type="evidence" value="ECO:0007669"/>
    <property type="project" value="UniProtKB-SubCell"/>
</dbReference>
<sequence length="247" mass="27620">MQQYFITGPAKDRLVIEDKETLKHMFQVMRLVEGQELVLVFDDGIKRLAKVLDHQQHLLQVLEPIDDQVELPVEVTIASGFLKGDKLDFVTQKATELGAMGIWAYPADWSVVKWDAKKLAKKEEKLEKIALGAAQQSKRNRLPQVSLFAQQKDFLAELAHFDRIWVAYEESAKRGEQSRLATELKACQAGEKILIIFGPEGGISPREVALFEAAGATSLGLGPRILRTETAPLYALSAISYALEMSR</sequence>
<comment type="subcellular location">
    <subcellularLocation>
        <location evidence="1 12">Cytoplasm</location>
    </subcellularLocation>
</comment>
<dbReference type="Pfam" id="PF04452">
    <property type="entry name" value="Methyltrans_RNA"/>
    <property type="match status" value="1"/>
</dbReference>
<evidence type="ECO:0000256" key="10">
    <source>
        <dbReference type="ARBA" id="ARBA00025699"/>
    </source>
</evidence>
<evidence type="ECO:0000256" key="12">
    <source>
        <dbReference type="PIRNR" id="PIRNR015601"/>
    </source>
</evidence>
<evidence type="ECO:0000256" key="4">
    <source>
        <dbReference type="ARBA" id="ARBA00013673"/>
    </source>
</evidence>
<keyword evidence="16" id="KW-1185">Reference proteome</keyword>
<evidence type="ECO:0000256" key="8">
    <source>
        <dbReference type="ARBA" id="ARBA00022679"/>
    </source>
</evidence>
<comment type="caution">
    <text evidence="15">The sequence shown here is derived from an EMBL/GenBank/DDBJ whole genome shotgun (WGS) entry which is preliminary data.</text>
</comment>
<dbReference type="SUPFAM" id="SSF75217">
    <property type="entry name" value="alpha/beta knot"/>
    <property type="match status" value="1"/>
</dbReference>
<dbReference type="InterPro" id="IPR006700">
    <property type="entry name" value="RsmE"/>
</dbReference>
<feature type="domain" description="Ribosomal RNA small subunit methyltransferase E PUA-like" evidence="14">
    <location>
        <begin position="18"/>
        <end position="53"/>
    </location>
</feature>
<dbReference type="SUPFAM" id="SSF88697">
    <property type="entry name" value="PUA domain-like"/>
    <property type="match status" value="1"/>
</dbReference>
<feature type="domain" description="Ribosomal RNA small subunit methyltransferase E methyltransferase" evidence="13">
    <location>
        <begin position="70"/>
        <end position="240"/>
    </location>
</feature>
<dbReference type="CDD" id="cd18084">
    <property type="entry name" value="RsmE-like"/>
    <property type="match status" value="1"/>
</dbReference>
<comment type="function">
    <text evidence="10 12">Specifically methylates the N3 position of the uracil ring of uridine 1498 (m3U1498) in 16S rRNA. Acts on the fully assembled 30S ribosomal subunit.</text>
</comment>
<dbReference type="Pfam" id="PF20260">
    <property type="entry name" value="PUA_4"/>
    <property type="match status" value="1"/>
</dbReference>
<proteinExistence type="inferred from homology"/>
<dbReference type="STRING" id="764299.STRIC_0742"/>
<comment type="similarity">
    <text evidence="2 12">Belongs to the RNA methyltransferase RsmE family.</text>
</comment>
<dbReference type="InterPro" id="IPR046887">
    <property type="entry name" value="RsmE_PUA-like"/>
</dbReference>
<dbReference type="NCBIfam" id="NF008691">
    <property type="entry name" value="PRK11713.1-4"/>
    <property type="match status" value="1"/>
</dbReference>
<organism evidence="15 16">
    <name type="scientific">Streptococcus ictaluri 707-05</name>
    <dbReference type="NCBI Taxonomy" id="764299"/>
    <lineage>
        <taxon>Bacteria</taxon>
        <taxon>Bacillati</taxon>
        <taxon>Bacillota</taxon>
        <taxon>Bacilli</taxon>
        <taxon>Lactobacillales</taxon>
        <taxon>Streptococcaceae</taxon>
        <taxon>Streptococcus</taxon>
    </lineage>
</organism>
<accession>G5JZM9</accession>
<evidence type="ECO:0000256" key="11">
    <source>
        <dbReference type="ARBA" id="ARBA00047944"/>
    </source>
</evidence>
<dbReference type="InterPro" id="IPR046886">
    <property type="entry name" value="RsmE_MTase_dom"/>
</dbReference>
<dbReference type="PANTHER" id="PTHR30027">
    <property type="entry name" value="RIBOSOMAL RNA SMALL SUBUNIT METHYLTRANSFERASE E"/>
    <property type="match status" value="1"/>
</dbReference>
<reference evidence="15 16" key="1">
    <citation type="journal article" date="2014" name="Int. J. Syst. Evol. Microbiol.">
        <title>Phylogenomics and the dynamic genome evolution of the genus Streptococcus.</title>
        <authorList>
            <consortium name="The Broad Institute Genome Sequencing Platform"/>
            <person name="Richards V.P."/>
            <person name="Palmer S.R."/>
            <person name="Pavinski Bitar P.D."/>
            <person name="Qin X."/>
            <person name="Weinstock G.M."/>
            <person name="Highlander S.K."/>
            <person name="Town C.D."/>
            <person name="Burne R.A."/>
            <person name="Stanhope M.J."/>
        </authorList>
    </citation>
    <scope>NUCLEOTIDE SEQUENCE [LARGE SCALE GENOMIC DNA]</scope>
    <source>
        <strain evidence="15 16">707-05</strain>
    </source>
</reference>
<evidence type="ECO:0000256" key="7">
    <source>
        <dbReference type="ARBA" id="ARBA00022603"/>
    </source>
</evidence>
<keyword evidence="5 12" id="KW-0963">Cytoplasm</keyword>
<dbReference type="InterPro" id="IPR029026">
    <property type="entry name" value="tRNA_m1G_MTases_N"/>
</dbReference>
<dbReference type="Gene3D" id="3.40.1280.10">
    <property type="match status" value="1"/>
</dbReference>
<dbReference type="InterPro" id="IPR029028">
    <property type="entry name" value="Alpha/beta_knot_MTases"/>
</dbReference>
<dbReference type="OrthoDB" id="9815641at2"/>
<keyword evidence="9 12" id="KW-0949">S-adenosyl-L-methionine</keyword>
<evidence type="ECO:0000256" key="6">
    <source>
        <dbReference type="ARBA" id="ARBA00022552"/>
    </source>
</evidence>
<comment type="catalytic activity">
    <reaction evidence="11 12">
        <text>uridine(1498) in 16S rRNA + S-adenosyl-L-methionine = N(3)-methyluridine(1498) in 16S rRNA + S-adenosyl-L-homocysteine + H(+)</text>
        <dbReference type="Rhea" id="RHEA:42920"/>
        <dbReference type="Rhea" id="RHEA-COMP:10283"/>
        <dbReference type="Rhea" id="RHEA-COMP:10284"/>
        <dbReference type="ChEBI" id="CHEBI:15378"/>
        <dbReference type="ChEBI" id="CHEBI:57856"/>
        <dbReference type="ChEBI" id="CHEBI:59789"/>
        <dbReference type="ChEBI" id="CHEBI:65315"/>
        <dbReference type="ChEBI" id="CHEBI:74502"/>
        <dbReference type="EC" id="2.1.1.193"/>
    </reaction>
</comment>
<dbReference type="NCBIfam" id="TIGR00046">
    <property type="entry name" value="RsmE family RNA methyltransferase"/>
    <property type="match status" value="1"/>
</dbReference>